<accession>A0A8J2YZB4</accession>
<sequence length="394" mass="43269">MNHRNTGDKILDEICNGERIAVGIEEIRAELRRIHGIGCRYYHYHARNFMTREQTTDNSVYRDIGSDALSRHPDLVLSYGASRNGPEVIENISRFGEWERVSHADLPIDAGGAHFITMQAAIELQILRDFEDAGRLVTAEYAQSPAFLADIAGYVPSTRAEDVKLETNSTANGGNYGRSSPAIQLETYAAAVEARRRRGLFDEVEWVQFERSLAMTRFAIEHEAVRLADRGQLNITLLFGFSPKLPFPTSYAEFRAVVAAAKGLERDLETGERRRQVTISVGAAVLPQHAAKAVGPLDVGRDRGRRVTALQRLAAYAAQEDSEVDVLRVGMEDSPYLLSEDGAIRPTSNVELCEVAAEELHRHGVAVLTDGARVAGRLGCAVDVPTEGIGIAAE</sequence>
<reference evidence="5" key="1">
    <citation type="journal article" date="2014" name="Int. J. Syst. Evol. Microbiol.">
        <title>Complete genome sequence of Corynebacterium casei LMG S-19264T (=DSM 44701T), isolated from a smear-ripened cheese.</title>
        <authorList>
            <consortium name="US DOE Joint Genome Institute (JGI-PGF)"/>
            <person name="Walter F."/>
            <person name="Albersmeier A."/>
            <person name="Kalinowski J."/>
            <person name="Ruckert C."/>
        </authorList>
    </citation>
    <scope>NUCLEOTIDE SEQUENCE</scope>
    <source>
        <strain evidence="5">CGMCC 1.15725</strain>
    </source>
</reference>
<gene>
    <name evidence="5" type="ORF">GCM10011611_59830</name>
</gene>
<proteinExistence type="predicted"/>
<dbReference type="Proteomes" id="UP000646365">
    <property type="component" value="Unassembled WGS sequence"/>
</dbReference>
<evidence type="ECO:0000313" key="5">
    <source>
        <dbReference type="EMBL" id="GGF45436.1"/>
    </source>
</evidence>
<comment type="cofactor">
    <cofactor evidence="1">
        <name>Zn(2+)</name>
        <dbReference type="ChEBI" id="CHEBI:29105"/>
    </cofactor>
</comment>
<dbReference type="InterPro" id="IPR013785">
    <property type="entry name" value="Aldolase_TIM"/>
</dbReference>
<keyword evidence="4" id="KW-0862">Zinc</keyword>
<evidence type="ECO:0000313" key="6">
    <source>
        <dbReference type="Proteomes" id="UP000646365"/>
    </source>
</evidence>
<organism evidence="5 6">
    <name type="scientific">Aliidongia dinghuensis</name>
    <dbReference type="NCBI Taxonomy" id="1867774"/>
    <lineage>
        <taxon>Bacteria</taxon>
        <taxon>Pseudomonadati</taxon>
        <taxon>Pseudomonadota</taxon>
        <taxon>Alphaproteobacteria</taxon>
        <taxon>Rhodospirillales</taxon>
        <taxon>Dongiaceae</taxon>
        <taxon>Aliidongia</taxon>
    </lineage>
</organism>
<evidence type="ECO:0000256" key="4">
    <source>
        <dbReference type="ARBA" id="ARBA00022833"/>
    </source>
</evidence>
<dbReference type="Gene3D" id="3.20.20.70">
    <property type="entry name" value="Aldolase class I"/>
    <property type="match status" value="1"/>
</dbReference>
<name>A0A8J2YZB4_9PROT</name>
<dbReference type="AlphaFoldDB" id="A0A8J2YZB4"/>
<dbReference type="InterPro" id="IPR008567">
    <property type="entry name" value="BKACE"/>
</dbReference>
<protein>
    <submittedName>
        <fullName evidence="5">Uncharacterized protein</fullName>
    </submittedName>
</protein>
<reference evidence="5" key="2">
    <citation type="submission" date="2020-09" db="EMBL/GenBank/DDBJ databases">
        <authorList>
            <person name="Sun Q."/>
            <person name="Zhou Y."/>
        </authorList>
    </citation>
    <scope>NUCLEOTIDE SEQUENCE</scope>
    <source>
        <strain evidence="5">CGMCC 1.15725</strain>
    </source>
</reference>
<dbReference type="GO" id="GO:0043720">
    <property type="term" value="F:3-keto-5-aminohexanoate cleavage activity"/>
    <property type="evidence" value="ECO:0007669"/>
    <property type="project" value="InterPro"/>
</dbReference>
<keyword evidence="2" id="KW-0808">Transferase</keyword>
<keyword evidence="3" id="KW-0479">Metal-binding</keyword>
<dbReference type="RefSeq" id="WP_189051860.1">
    <property type="nucleotide sequence ID" value="NZ_BMJQ01000022.1"/>
</dbReference>
<keyword evidence="6" id="KW-1185">Reference proteome</keyword>
<evidence type="ECO:0000256" key="1">
    <source>
        <dbReference type="ARBA" id="ARBA00001947"/>
    </source>
</evidence>
<dbReference type="PANTHER" id="PTHR37418">
    <property type="entry name" value="3-KETO-5-AMINOHEXANOATE CLEAVAGE ENZYME-RELATED"/>
    <property type="match status" value="1"/>
</dbReference>
<evidence type="ECO:0000256" key="2">
    <source>
        <dbReference type="ARBA" id="ARBA00022679"/>
    </source>
</evidence>
<dbReference type="EMBL" id="BMJQ01000022">
    <property type="protein sequence ID" value="GGF45436.1"/>
    <property type="molecule type" value="Genomic_DNA"/>
</dbReference>
<evidence type="ECO:0000256" key="3">
    <source>
        <dbReference type="ARBA" id="ARBA00022723"/>
    </source>
</evidence>
<dbReference type="PANTHER" id="PTHR37418:SF2">
    <property type="entry name" value="3-KETO-5-AMINOHEXANOATE CLEAVAGE ENZYME"/>
    <property type="match status" value="1"/>
</dbReference>
<comment type="caution">
    <text evidence="5">The sequence shown here is derived from an EMBL/GenBank/DDBJ whole genome shotgun (WGS) entry which is preliminary data.</text>
</comment>
<dbReference type="GO" id="GO:0046872">
    <property type="term" value="F:metal ion binding"/>
    <property type="evidence" value="ECO:0007669"/>
    <property type="project" value="UniProtKB-KW"/>
</dbReference>